<dbReference type="Proteomes" id="UP001152320">
    <property type="component" value="Chromosome 15"/>
</dbReference>
<evidence type="ECO:0000313" key="1">
    <source>
        <dbReference type="EMBL" id="KAJ8028004.1"/>
    </source>
</evidence>
<protein>
    <submittedName>
        <fullName evidence="1">Uncharacterized protein</fullName>
    </submittedName>
</protein>
<dbReference type="AlphaFoldDB" id="A0A9Q1GYC4"/>
<proteinExistence type="predicted"/>
<comment type="caution">
    <text evidence="1">The sequence shown here is derived from an EMBL/GenBank/DDBJ whole genome shotgun (WGS) entry which is preliminary data.</text>
</comment>
<accession>A0A9Q1GYC4</accession>
<name>A0A9Q1GYC4_HOLLE</name>
<keyword evidence="2" id="KW-1185">Reference proteome</keyword>
<sequence>MSLRLQSWLKSKKALCFRHTDAIIHDKYTASDLTTCDYDSSVPREECINRTCEKCGRVDGHVALFLLLTKMYKLNGSLGN</sequence>
<dbReference type="EMBL" id="JAIZAY010000015">
    <property type="protein sequence ID" value="KAJ8028004.1"/>
    <property type="molecule type" value="Genomic_DNA"/>
</dbReference>
<gene>
    <name evidence="1" type="ORF">HOLleu_30124</name>
</gene>
<organism evidence="1 2">
    <name type="scientific">Holothuria leucospilota</name>
    <name type="common">Black long sea cucumber</name>
    <name type="synonym">Mertensiothuria leucospilota</name>
    <dbReference type="NCBI Taxonomy" id="206669"/>
    <lineage>
        <taxon>Eukaryota</taxon>
        <taxon>Metazoa</taxon>
        <taxon>Echinodermata</taxon>
        <taxon>Eleutherozoa</taxon>
        <taxon>Echinozoa</taxon>
        <taxon>Holothuroidea</taxon>
        <taxon>Aspidochirotacea</taxon>
        <taxon>Aspidochirotida</taxon>
        <taxon>Holothuriidae</taxon>
        <taxon>Holothuria</taxon>
    </lineage>
</organism>
<reference evidence="1" key="1">
    <citation type="submission" date="2021-10" db="EMBL/GenBank/DDBJ databases">
        <title>Tropical sea cucumber genome reveals ecological adaptation and Cuvierian tubules defense mechanism.</title>
        <authorList>
            <person name="Chen T."/>
        </authorList>
    </citation>
    <scope>NUCLEOTIDE SEQUENCE</scope>
    <source>
        <strain evidence="1">Nanhai2018</strain>
        <tissue evidence="1">Muscle</tissue>
    </source>
</reference>
<evidence type="ECO:0000313" key="2">
    <source>
        <dbReference type="Proteomes" id="UP001152320"/>
    </source>
</evidence>